<dbReference type="Proteomes" id="UP000799118">
    <property type="component" value="Unassembled WGS sequence"/>
</dbReference>
<sequence>MNIIDTGLRNVTCTGLNPLSLNQEDVLSKEPKRRSCCKEWELAQALANPSPPVDPDARVFREKLQDTRDQLYTEQEHVNYSWPSIWIVWPIYFIVPNTLGSFDAHSNLQQLCFQLFTMLFSQRSHMSSSNGMSINQPNLSPWTPRSVLFVPELLTEIFKYSTLEDLRVYVVVCSQWEEPAQARLLETVRLHTAQMRCLHAKPTFRRYVRSLITVVDFDTPVHELLVPEWEFSSKDQTPYCYERPMNIASWHLVGPVPFRPSKFLISGINSYSKTLHTFHVHDSIWLDLEGFCDLLNALGNCRRLENLALPTDLSFFHNKTLGQRIAECEQAFSTRLIPSVDRPQIVHLQLVSTNRRYRLCAAKPMKAIHTVWLPHPNCPLSFVDTLHLIVGQGEDLQRILPLVPKLQSLEVCCEHPRLWRNYNKLLEAPLRLHGLKSLRIGFRLMGSLSAFLRVVDIPNIESIKIRYDWMYHPFHSPSVGNSLSDVVQEVAKLGVGRSFPKLLKEIYLEGSWYTPPSMPVIAEPPEWFQDIFGVMVSNNVQLLLEQITLEQPVFMKAHDALY</sequence>
<proteinExistence type="predicted"/>
<reference evidence="1" key="1">
    <citation type="journal article" date="2019" name="Environ. Microbiol.">
        <title>Fungal ecological strategies reflected in gene transcription - a case study of two litter decomposers.</title>
        <authorList>
            <person name="Barbi F."/>
            <person name="Kohler A."/>
            <person name="Barry K."/>
            <person name="Baskaran P."/>
            <person name="Daum C."/>
            <person name="Fauchery L."/>
            <person name="Ihrmark K."/>
            <person name="Kuo A."/>
            <person name="LaButti K."/>
            <person name="Lipzen A."/>
            <person name="Morin E."/>
            <person name="Grigoriev I.V."/>
            <person name="Henrissat B."/>
            <person name="Lindahl B."/>
            <person name="Martin F."/>
        </authorList>
    </citation>
    <scope>NUCLEOTIDE SEQUENCE</scope>
    <source>
        <strain evidence="1">JB14</strain>
    </source>
</reference>
<name>A0A6A4GTY0_9AGAR</name>
<keyword evidence="2" id="KW-1185">Reference proteome</keyword>
<dbReference type="EMBL" id="ML769704">
    <property type="protein sequence ID" value="KAE9389262.1"/>
    <property type="molecule type" value="Genomic_DNA"/>
</dbReference>
<organism evidence="1 2">
    <name type="scientific">Gymnopus androsaceus JB14</name>
    <dbReference type="NCBI Taxonomy" id="1447944"/>
    <lineage>
        <taxon>Eukaryota</taxon>
        <taxon>Fungi</taxon>
        <taxon>Dikarya</taxon>
        <taxon>Basidiomycota</taxon>
        <taxon>Agaricomycotina</taxon>
        <taxon>Agaricomycetes</taxon>
        <taxon>Agaricomycetidae</taxon>
        <taxon>Agaricales</taxon>
        <taxon>Marasmiineae</taxon>
        <taxon>Omphalotaceae</taxon>
        <taxon>Gymnopus</taxon>
    </lineage>
</organism>
<evidence type="ECO:0008006" key="3">
    <source>
        <dbReference type="Google" id="ProtNLM"/>
    </source>
</evidence>
<accession>A0A6A4GTY0</accession>
<evidence type="ECO:0000313" key="2">
    <source>
        <dbReference type="Proteomes" id="UP000799118"/>
    </source>
</evidence>
<evidence type="ECO:0000313" key="1">
    <source>
        <dbReference type="EMBL" id="KAE9389262.1"/>
    </source>
</evidence>
<gene>
    <name evidence="1" type="ORF">BT96DRAFT_946990</name>
</gene>
<dbReference type="OrthoDB" id="2870423at2759"/>
<dbReference type="AlphaFoldDB" id="A0A6A4GTY0"/>
<protein>
    <recommendedName>
        <fullName evidence="3">F-box domain-containing protein</fullName>
    </recommendedName>
</protein>